<name>A0A927GTQ9_9BACL</name>
<dbReference type="InterPro" id="IPR039650">
    <property type="entry name" value="HdrA-like"/>
</dbReference>
<keyword evidence="1" id="KW-0479">Metal-binding</keyword>
<sequence>MYGIPLRALVSASVDNLMFAGRNISATHIAFSSTRVMATCGVMGQGAGTSAALATAQGMPPERAVQDEALVQLMQQRLLRQDDHLPGVSAAPNLASGARVRASSEQPEGAASQVVDGRTAACTGRAASGRSWSRPAASITG</sequence>
<keyword evidence="3" id="KW-0408">Iron</keyword>
<dbReference type="GO" id="GO:0046872">
    <property type="term" value="F:metal ion binding"/>
    <property type="evidence" value="ECO:0007669"/>
    <property type="project" value="UniProtKB-KW"/>
</dbReference>
<evidence type="ECO:0000256" key="4">
    <source>
        <dbReference type="ARBA" id="ARBA00023014"/>
    </source>
</evidence>
<dbReference type="PANTHER" id="PTHR43498:SF1">
    <property type="entry name" value="COB--COM HETERODISULFIDE REDUCTASE IRON-SULFUR SUBUNIT A"/>
    <property type="match status" value="1"/>
</dbReference>
<evidence type="ECO:0000256" key="2">
    <source>
        <dbReference type="ARBA" id="ARBA00023002"/>
    </source>
</evidence>
<evidence type="ECO:0000313" key="7">
    <source>
        <dbReference type="Proteomes" id="UP000621560"/>
    </source>
</evidence>
<dbReference type="PANTHER" id="PTHR43498">
    <property type="entry name" value="FERREDOXIN:COB-COM HETERODISULFIDE REDUCTASE SUBUNIT A"/>
    <property type="match status" value="1"/>
</dbReference>
<dbReference type="AlphaFoldDB" id="A0A927GTQ9"/>
<dbReference type="EMBL" id="JACXIZ010000036">
    <property type="protein sequence ID" value="MBD2847365.1"/>
    <property type="molecule type" value="Genomic_DNA"/>
</dbReference>
<feature type="region of interest" description="Disordered" evidence="5">
    <location>
        <begin position="82"/>
        <end position="117"/>
    </location>
</feature>
<dbReference type="Proteomes" id="UP000621560">
    <property type="component" value="Unassembled WGS sequence"/>
</dbReference>
<reference evidence="6" key="1">
    <citation type="submission" date="2020-09" db="EMBL/GenBank/DDBJ databases">
        <title>A novel bacterium of genus Paenibacillus, isolated from South China Sea.</title>
        <authorList>
            <person name="Huang H."/>
            <person name="Mo K."/>
            <person name="Hu Y."/>
        </authorList>
    </citation>
    <scope>NUCLEOTIDE SEQUENCE</scope>
    <source>
        <strain evidence="6">IB182496</strain>
    </source>
</reference>
<protein>
    <submittedName>
        <fullName evidence="6">FAD-dependent oxidoreductase</fullName>
    </submittedName>
</protein>
<comment type="caution">
    <text evidence="6">The sequence shown here is derived from an EMBL/GenBank/DDBJ whole genome shotgun (WGS) entry which is preliminary data.</text>
</comment>
<keyword evidence="2" id="KW-0560">Oxidoreductase</keyword>
<dbReference type="GO" id="GO:0051536">
    <property type="term" value="F:iron-sulfur cluster binding"/>
    <property type="evidence" value="ECO:0007669"/>
    <property type="project" value="UniProtKB-KW"/>
</dbReference>
<evidence type="ECO:0000256" key="5">
    <source>
        <dbReference type="SAM" id="MobiDB-lite"/>
    </source>
</evidence>
<proteinExistence type="predicted"/>
<gene>
    <name evidence="6" type="ORF">IDH44_19360</name>
</gene>
<dbReference type="GO" id="GO:0016491">
    <property type="term" value="F:oxidoreductase activity"/>
    <property type="evidence" value="ECO:0007669"/>
    <property type="project" value="UniProtKB-KW"/>
</dbReference>
<dbReference type="Pfam" id="PF12831">
    <property type="entry name" value="FAD_oxidored"/>
    <property type="match status" value="1"/>
</dbReference>
<evidence type="ECO:0000256" key="1">
    <source>
        <dbReference type="ARBA" id="ARBA00022723"/>
    </source>
</evidence>
<evidence type="ECO:0000256" key="3">
    <source>
        <dbReference type="ARBA" id="ARBA00023004"/>
    </source>
</evidence>
<accession>A0A927GTQ9</accession>
<keyword evidence="4" id="KW-0411">Iron-sulfur</keyword>
<dbReference type="RefSeq" id="WP_190920470.1">
    <property type="nucleotide sequence ID" value="NZ_JACXIZ010000036.1"/>
</dbReference>
<organism evidence="6 7">
    <name type="scientific">Paenibacillus sabuli</name>
    <dbReference type="NCBI Taxonomy" id="2772509"/>
    <lineage>
        <taxon>Bacteria</taxon>
        <taxon>Bacillati</taxon>
        <taxon>Bacillota</taxon>
        <taxon>Bacilli</taxon>
        <taxon>Bacillales</taxon>
        <taxon>Paenibacillaceae</taxon>
        <taxon>Paenibacillus</taxon>
    </lineage>
</organism>
<evidence type="ECO:0000313" key="6">
    <source>
        <dbReference type="EMBL" id="MBD2847365.1"/>
    </source>
</evidence>
<keyword evidence="7" id="KW-1185">Reference proteome</keyword>